<evidence type="ECO:0000313" key="7">
    <source>
        <dbReference type="EMBL" id="MBB3122128.1"/>
    </source>
</evidence>
<comment type="subcellular location">
    <subcellularLocation>
        <location evidence="1">Cell membrane</location>
        <topology evidence="1">Multi-pass membrane protein</topology>
    </subcellularLocation>
</comment>
<feature type="domain" description="ABC transmembrane type-1" evidence="6">
    <location>
        <begin position="32"/>
        <end position="284"/>
    </location>
</feature>
<dbReference type="RefSeq" id="WP_183443795.1">
    <property type="nucleotide sequence ID" value="NZ_JACHXD010000024.1"/>
</dbReference>
<dbReference type="GO" id="GO:0005524">
    <property type="term" value="F:ATP binding"/>
    <property type="evidence" value="ECO:0007669"/>
    <property type="project" value="InterPro"/>
</dbReference>
<feature type="transmembrane region" description="Helical" evidence="5">
    <location>
        <begin position="226"/>
        <end position="248"/>
    </location>
</feature>
<evidence type="ECO:0000256" key="1">
    <source>
        <dbReference type="ARBA" id="ARBA00004651"/>
    </source>
</evidence>
<keyword evidence="2 5" id="KW-0812">Transmembrane</keyword>
<dbReference type="Gene3D" id="1.20.1560.10">
    <property type="entry name" value="ABC transporter type 1, transmembrane domain"/>
    <property type="match status" value="1"/>
</dbReference>
<organism evidence="7 8">
    <name type="scientific">Pseudoduganella violacea</name>
    <dbReference type="NCBI Taxonomy" id="1715466"/>
    <lineage>
        <taxon>Bacteria</taxon>
        <taxon>Pseudomonadati</taxon>
        <taxon>Pseudomonadota</taxon>
        <taxon>Betaproteobacteria</taxon>
        <taxon>Burkholderiales</taxon>
        <taxon>Oxalobacteraceae</taxon>
        <taxon>Telluria group</taxon>
        <taxon>Pseudoduganella</taxon>
    </lineage>
</organism>
<gene>
    <name evidence="7" type="ORF">FHS03_005225</name>
</gene>
<dbReference type="SUPFAM" id="SSF90123">
    <property type="entry name" value="ABC transporter transmembrane region"/>
    <property type="match status" value="1"/>
</dbReference>
<dbReference type="PROSITE" id="PS50929">
    <property type="entry name" value="ABC_TM1F"/>
    <property type="match status" value="1"/>
</dbReference>
<evidence type="ECO:0000256" key="2">
    <source>
        <dbReference type="ARBA" id="ARBA00022692"/>
    </source>
</evidence>
<proteinExistence type="predicted"/>
<evidence type="ECO:0000259" key="6">
    <source>
        <dbReference type="PROSITE" id="PS50929"/>
    </source>
</evidence>
<name>A0A7W5BFG1_9BURK</name>
<keyword evidence="3 5" id="KW-1133">Transmembrane helix</keyword>
<accession>A0A7W5BFG1</accession>
<protein>
    <submittedName>
        <fullName evidence="7">ABC-type multidrug transport system fused ATPase/permease subunit</fullName>
    </submittedName>
</protein>
<keyword evidence="4 5" id="KW-0472">Membrane</keyword>
<feature type="transmembrane region" description="Helical" evidence="5">
    <location>
        <begin position="158"/>
        <end position="178"/>
    </location>
</feature>
<reference evidence="7 8" key="1">
    <citation type="submission" date="2020-08" db="EMBL/GenBank/DDBJ databases">
        <title>Genomic Encyclopedia of Type Strains, Phase III (KMG-III): the genomes of soil and plant-associated and newly described type strains.</title>
        <authorList>
            <person name="Whitman W."/>
        </authorList>
    </citation>
    <scope>NUCLEOTIDE SEQUENCE [LARGE SCALE GENOMIC DNA]</scope>
    <source>
        <strain evidence="7 8">CECT 8897</strain>
    </source>
</reference>
<feature type="transmembrane region" description="Helical" evidence="5">
    <location>
        <begin position="135"/>
        <end position="152"/>
    </location>
</feature>
<comment type="caution">
    <text evidence="7">The sequence shown here is derived from an EMBL/GenBank/DDBJ whole genome shotgun (WGS) entry which is preliminary data.</text>
</comment>
<dbReference type="Proteomes" id="UP000541535">
    <property type="component" value="Unassembled WGS sequence"/>
</dbReference>
<dbReference type="GO" id="GO:0140359">
    <property type="term" value="F:ABC-type transporter activity"/>
    <property type="evidence" value="ECO:0007669"/>
    <property type="project" value="InterPro"/>
</dbReference>
<dbReference type="Pfam" id="PF13748">
    <property type="entry name" value="ABC_membrane_3"/>
    <property type="match status" value="1"/>
</dbReference>
<evidence type="ECO:0000256" key="5">
    <source>
        <dbReference type="SAM" id="Phobius"/>
    </source>
</evidence>
<dbReference type="GO" id="GO:0005886">
    <property type="term" value="C:plasma membrane"/>
    <property type="evidence" value="ECO:0007669"/>
    <property type="project" value="UniProtKB-SubCell"/>
</dbReference>
<keyword evidence="8" id="KW-1185">Reference proteome</keyword>
<feature type="transmembrane region" description="Helical" evidence="5">
    <location>
        <begin position="254"/>
        <end position="272"/>
    </location>
</feature>
<feature type="transmembrane region" description="Helical" evidence="5">
    <location>
        <begin position="31"/>
        <end position="52"/>
    </location>
</feature>
<feature type="transmembrane region" description="Helical" evidence="5">
    <location>
        <begin position="58"/>
        <end position="80"/>
    </location>
</feature>
<dbReference type="InterPro" id="IPR036640">
    <property type="entry name" value="ABC1_TM_sf"/>
</dbReference>
<evidence type="ECO:0000256" key="4">
    <source>
        <dbReference type="ARBA" id="ARBA00023136"/>
    </source>
</evidence>
<sequence>MKLSNDASSGLGQQSAGETLKAIARAHAGKLLGTFSLVGAENALLLAYPVFAGYAVDAIIAGNAPSALLYALVVLAFWVVGAMRRAVDTRTFTHIYTRLAVPVIINQREQQHSTSTVAARVVLARQFVDFFEQQLPVLATAVASIFGAAVMLMMIQPWVGAACLASLLLCVLLLPGFAKRNQQLHERINNRLEHEIRLVDRAGPPMLMRHYGLLAKLRIHLSDREAGAYLIIGSVAALLFVLAIWQLVSTPDVSAGHVYAVMTYLWTFVGSLDDAPSLTDQLARLRDIGQRVDPGLDKQDREA</sequence>
<evidence type="ECO:0000313" key="8">
    <source>
        <dbReference type="Proteomes" id="UP000541535"/>
    </source>
</evidence>
<dbReference type="EMBL" id="JACHXD010000024">
    <property type="protein sequence ID" value="MBB3122128.1"/>
    <property type="molecule type" value="Genomic_DNA"/>
</dbReference>
<dbReference type="AlphaFoldDB" id="A0A7W5BFG1"/>
<evidence type="ECO:0000256" key="3">
    <source>
        <dbReference type="ARBA" id="ARBA00022989"/>
    </source>
</evidence>
<dbReference type="InterPro" id="IPR011527">
    <property type="entry name" value="ABC1_TM_dom"/>
</dbReference>